<dbReference type="Gene3D" id="3.40.710.10">
    <property type="entry name" value="DD-peptidase/beta-lactamase superfamily"/>
    <property type="match status" value="1"/>
</dbReference>
<dbReference type="Pfam" id="PF00144">
    <property type="entry name" value="Beta-lactamase"/>
    <property type="match status" value="1"/>
</dbReference>
<feature type="domain" description="Beta-lactamase-related" evidence="2">
    <location>
        <begin position="37"/>
        <end position="400"/>
    </location>
</feature>
<dbReference type="InterPro" id="IPR012338">
    <property type="entry name" value="Beta-lactam/transpept-like"/>
</dbReference>
<feature type="region of interest" description="Disordered" evidence="1">
    <location>
        <begin position="1"/>
        <end position="28"/>
    </location>
</feature>
<dbReference type="PANTHER" id="PTHR43283">
    <property type="entry name" value="BETA-LACTAMASE-RELATED"/>
    <property type="match status" value="1"/>
</dbReference>
<dbReference type="EMBL" id="JABFTX010000001">
    <property type="protein sequence ID" value="MCE8002888.1"/>
    <property type="molecule type" value="Genomic_DNA"/>
</dbReference>
<protein>
    <submittedName>
        <fullName evidence="3">Beta-lactamase family protein</fullName>
    </submittedName>
</protein>
<name>A0ABS9A3L3_9GAMM</name>
<dbReference type="PANTHER" id="PTHR43283:SF3">
    <property type="entry name" value="BETA-LACTAMASE FAMILY PROTEIN (AFU_ORTHOLOGUE AFUA_5G07500)"/>
    <property type="match status" value="1"/>
</dbReference>
<dbReference type="SUPFAM" id="SSF56601">
    <property type="entry name" value="beta-lactamase/transpeptidase-like"/>
    <property type="match status" value="1"/>
</dbReference>
<dbReference type="Proteomes" id="UP001320168">
    <property type="component" value="Unassembled WGS sequence"/>
</dbReference>
<evidence type="ECO:0000313" key="4">
    <source>
        <dbReference type="Proteomes" id="UP001320168"/>
    </source>
</evidence>
<dbReference type="InterPro" id="IPR001466">
    <property type="entry name" value="Beta-lactam-related"/>
</dbReference>
<evidence type="ECO:0000259" key="2">
    <source>
        <dbReference type="Pfam" id="PF00144"/>
    </source>
</evidence>
<evidence type="ECO:0000256" key="1">
    <source>
        <dbReference type="SAM" id="MobiDB-lite"/>
    </source>
</evidence>
<evidence type="ECO:0000313" key="3">
    <source>
        <dbReference type="EMBL" id="MCE8002888.1"/>
    </source>
</evidence>
<organism evidence="3 4">
    <name type="scientific">Billgrantia ethanolica</name>
    <dbReference type="NCBI Taxonomy" id="2733486"/>
    <lineage>
        <taxon>Bacteria</taxon>
        <taxon>Pseudomonadati</taxon>
        <taxon>Pseudomonadota</taxon>
        <taxon>Gammaproteobacteria</taxon>
        <taxon>Oceanospirillales</taxon>
        <taxon>Halomonadaceae</taxon>
        <taxon>Billgrantia</taxon>
    </lineage>
</organism>
<dbReference type="RefSeq" id="WP_234269629.1">
    <property type="nucleotide sequence ID" value="NZ_JABFTX010000001.1"/>
</dbReference>
<reference evidence="3 4" key="1">
    <citation type="journal article" date="2021" name="Front. Microbiol.">
        <title>Aerobic Denitrification and Heterotrophic Sulfur Oxidation in the Genus Halomonas Revealed by Six Novel Species Characterizations and Genome-Based Analysis.</title>
        <authorList>
            <person name="Wang L."/>
            <person name="Shao Z."/>
        </authorList>
    </citation>
    <scope>NUCLEOTIDE SEQUENCE [LARGE SCALE GENOMIC DNA]</scope>
    <source>
        <strain evidence="3 4">MCCC 1A11081</strain>
    </source>
</reference>
<keyword evidence="4" id="KW-1185">Reference proteome</keyword>
<dbReference type="InterPro" id="IPR050789">
    <property type="entry name" value="Diverse_Enzym_Activities"/>
</dbReference>
<sequence>MHDHPLHPQSHAQGAMRPPATDNGGFSPARLERMHAALRRHVESGLLPGLVALVHYRGREHVDVVGHQAFDSNVPIRRDTIFRLASMTKPITAVGAMILVEECRIRLDDPVDEWLPELKDRRVLRTIESPLDDTVPANRPITLRDLLTFRSGYGELGFLSPTCPLQKTMSEAGLTLAEWPFTVTPDDFMKRLGNFPLAHQPGERWLYHTASEILGVLIARVSGTSLATFLRERIFEPLGMTDTGFHVPEAKLDRLPICYGRDFLSGEVVVLHEAHGGLFGRPPAFESGGGGLVSTVDDLLAFGRMMLDDGAYGSERVLSRPTVELMTMDHITPEQKAASPFFAGFWNDHGWGLGMAVFTARRDLAGVPGRFGWDGAFGTSWWVDPKERMVGVFMTQRRPDVLAIPAFILDFWTSAYQLIDG</sequence>
<proteinExistence type="predicted"/>
<accession>A0ABS9A3L3</accession>
<gene>
    <name evidence="3" type="ORF">HOP53_08555</name>
</gene>
<comment type="caution">
    <text evidence="3">The sequence shown here is derived from an EMBL/GenBank/DDBJ whole genome shotgun (WGS) entry which is preliminary data.</text>
</comment>